<evidence type="ECO:0000313" key="3">
    <source>
        <dbReference type="EMBL" id="KIL70109.1"/>
    </source>
</evidence>
<gene>
    <name evidence="3" type="ORF">M378DRAFT_156162</name>
</gene>
<keyword evidence="4" id="KW-1185">Reference proteome</keyword>
<dbReference type="OrthoDB" id="3265815at2759"/>
<organism evidence="3 4">
    <name type="scientific">Amanita muscaria (strain Koide BX008)</name>
    <dbReference type="NCBI Taxonomy" id="946122"/>
    <lineage>
        <taxon>Eukaryota</taxon>
        <taxon>Fungi</taxon>
        <taxon>Dikarya</taxon>
        <taxon>Basidiomycota</taxon>
        <taxon>Agaricomycotina</taxon>
        <taxon>Agaricomycetes</taxon>
        <taxon>Agaricomycetidae</taxon>
        <taxon>Agaricales</taxon>
        <taxon>Pluteineae</taxon>
        <taxon>Amanitaceae</taxon>
        <taxon>Amanita</taxon>
    </lineage>
</organism>
<feature type="region of interest" description="Disordered" evidence="1">
    <location>
        <begin position="18"/>
        <end position="60"/>
    </location>
</feature>
<evidence type="ECO:0000259" key="2">
    <source>
        <dbReference type="PROSITE" id="PS50097"/>
    </source>
</evidence>
<evidence type="ECO:0000256" key="1">
    <source>
        <dbReference type="SAM" id="MobiDB-lite"/>
    </source>
</evidence>
<dbReference type="InterPro" id="IPR000210">
    <property type="entry name" value="BTB/POZ_dom"/>
</dbReference>
<dbReference type="HOGENOM" id="CLU_051530_2_0_1"/>
<dbReference type="PROSITE" id="PS50097">
    <property type="entry name" value="BTB"/>
    <property type="match status" value="1"/>
</dbReference>
<dbReference type="EMBL" id="KN818224">
    <property type="protein sequence ID" value="KIL70109.1"/>
    <property type="molecule type" value="Genomic_DNA"/>
</dbReference>
<protein>
    <recommendedName>
        <fullName evidence="2">BTB domain-containing protein</fullName>
    </recommendedName>
</protein>
<reference evidence="3 4" key="1">
    <citation type="submission" date="2014-04" db="EMBL/GenBank/DDBJ databases">
        <title>Evolutionary Origins and Diversification of the Mycorrhizal Mutualists.</title>
        <authorList>
            <consortium name="DOE Joint Genome Institute"/>
            <consortium name="Mycorrhizal Genomics Consortium"/>
            <person name="Kohler A."/>
            <person name="Kuo A."/>
            <person name="Nagy L.G."/>
            <person name="Floudas D."/>
            <person name="Copeland A."/>
            <person name="Barry K.W."/>
            <person name="Cichocki N."/>
            <person name="Veneault-Fourrey C."/>
            <person name="LaButti K."/>
            <person name="Lindquist E.A."/>
            <person name="Lipzen A."/>
            <person name="Lundell T."/>
            <person name="Morin E."/>
            <person name="Murat C."/>
            <person name="Riley R."/>
            <person name="Ohm R."/>
            <person name="Sun H."/>
            <person name="Tunlid A."/>
            <person name="Henrissat B."/>
            <person name="Grigoriev I.V."/>
            <person name="Hibbett D.S."/>
            <person name="Martin F."/>
        </authorList>
    </citation>
    <scope>NUCLEOTIDE SEQUENCE [LARGE SCALE GENOMIC DNA]</scope>
    <source>
        <strain evidence="3 4">Koide BX008</strain>
    </source>
</reference>
<proteinExistence type="predicted"/>
<dbReference type="Proteomes" id="UP000054549">
    <property type="component" value="Unassembled WGS sequence"/>
</dbReference>
<feature type="domain" description="BTB" evidence="2">
    <location>
        <begin position="82"/>
        <end position="145"/>
    </location>
</feature>
<name>A0A0C2TS52_AMAMK</name>
<dbReference type="InParanoid" id="A0A0C2TS52"/>
<dbReference type="AlphaFoldDB" id="A0A0C2TS52"/>
<evidence type="ECO:0000313" key="4">
    <source>
        <dbReference type="Proteomes" id="UP000054549"/>
    </source>
</evidence>
<dbReference type="Gene3D" id="3.30.710.10">
    <property type="entry name" value="Potassium Channel Kv1.1, Chain A"/>
    <property type="match status" value="1"/>
</dbReference>
<accession>A0A0C2TS52</accession>
<dbReference type="InterPro" id="IPR011333">
    <property type="entry name" value="SKP1/BTB/POZ_sf"/>
</dbReference>
<sequence length="339" mass="37483">MDSCTDWDSVLRFVSEPLDLDSSEKHGDNAPRSSFNPSPMQIPTPPLSNDGSPVVNDHDETNNLVSVSTTFYPGSQHDSMPPDIILLSSDNVFFYVHSTVLLGASENAFNSLLASHSPATEGQEPVITVPETSATLNIILHVIYDMSCAHYSPSYPLLVTSVDRLPVYGVNPKSRITPSTPLYALLLSHAPLFPLDLYALAAAHDLYNLAVATSSHLLSFPLASLSDEMAVRMGPIYLKRLFFLHFGRSDALKRVLLPPPHPHPATPWCDFTEQKKLTRAWALASAYLAWDARPDLSTSTMESALRPLTDHLTCEQCQHVLQERIKNLVVQWSVVKRTI</sequence>
<dbReference type="STRING" id="946122.A0A0C2TS52"/>